<dbReference type="RefSeq" id="WP_283715697.1">
    <property type="nucleotide sequence ID" value="NZ_JASJND010000004.1"/>
</dbReference>
<dbReference type="EMBL" id="JASJND010000004">
    <property type="protein sequence ID" value="MDJ1114124.1"/>
    <property type="molecule type" value="Genomic_DNA"/>
</dbReference>
<dbReference type="GO" id="GO:0016787">
    <property type="term" value="F:hydrolase activity"/>
    <property type="evidence" value="ECO:0007669"/>
    <property type="project" value="UniProtKB-KW"/>
</dbReference>
<dbReference type="PANTHER" id="PTHR43283">
    <property type="entry name" value="BETA-LACTAMASE-RELATED"/>
    <property type="match status" value="1"/>
</dbReference>
<evidence type="ECO:0000313" key="3">
    <source>
        <dbReference type="Proteomes" id="UP001321481"/>
    </source>
</evidence>
<dbReference type="InterPro" id="IPR050789">
    <property type="entry name" value="Diverse_Enzym_Activities"/>
</dbReference>
<sequence>MAERAAEILTRFVDAVDAAGIAAHGVHVRAAGEVAEHRWTRDVREDVQSVAKGVCALAAAIAVDEGLIELDAPVSRYLPDLTPPDSPLTLLHLLTLTSGVDYPWSPTMFEDSPDVAAEFLSRPAPERAFQYSNASTYTAMRALATVTGDLVDWLTPRLFAPLGIDDVEWERCPLGHVLAGGGLRLRTEELARIALLIRDRGLWDGHRLVSAAGVDTLHTGWVASGTTPGYERYALAGWDGPGDGWRLHGAFGQVVVFSGDVVLTVTADDFEGGFQLPDLAFAAIAS</sequence>
<dbReference type="SUPFAM" id="SSF56601">
    <property type="entry name" value="beta-lactamase/transpeptidase-like"/>
    <property type="match status" value="1"/>
</dbReference>
<protein>
    <submittedName>
        <fullName evidence="2">Serine hydrolase</fullName>
    </submittedName>
</protein>
<accession>A0ABT6ZD97</accession>
<proteinExistence type="predicted"/>
<evidence type="ECO:0000259" key="1">
    <source>
        <dbReference type="Pfam" id="PF00144"/>
    </source>
</evidence>
<gene>
    <name evidence="2" type="ORF">QNI14_06635</name>
</gene>
<dbReference type="InterPro" id="IPR001466">
    <property type="entry name" value="Beta-lactam-related"/>
</dbReference>
<keyword evidence="3" id="KW-1185">Reference proteome</keyword>
<dbReference type="InterPro" id="IPR012338">
    <property type="entry name" value="Beta-lactam/transpept-like"/>
</dbReference>
<dbReference type="Gene3D" id="3.40.710.10">
    <property type="entry name" value="DD-peptidase/beta-lactamase superfamily"/>
    <property type="match status" value="1"/>
</dbReference>
<dbReference type="PANTHER" id="PTHR43283:SF7">
    <property type="entry name" value="BETA-LACTAMASE-RELATED DOMAIN-CONTAINING PROTEIN"/>
    <property type="match status" value="1"/>
</dbReference>
<keyword evidence="2" id="KW-0378">Hydrolase</keyword>
<reference evidence="2 3" key="1">
    <citation type="submission" date="2023-05" db="EMBL/GenBank/DDBJ databases">
        <title>Microbacterium dauci sp.nov., Isolated from Carrot Rhizosphere Soil.</title>
        <authorList>
            <person name="Xiao Z."/>
            <person name="Zheng J."/>
        </authorList>
    </citation>
    <scope>NUCLEOTIDE SEQUENCE [LARGE SCALE GENOMIC DNA]</scope>
    <source>
        <strain evidence="2 3">LX3-4</strain>
    </source>
</reference>
<name>A0ABT6ZD97_9MICO</name>
<comment type="caution">
    <text evidence="2">The sequence shown here is derived from an EMBL/GenBank/DDBJ whole genome shotgun (WGS) entry which is preliminary data.</text>
</comment>
<feature type="domain" description="Beta-lactamase-related" evidence="1">
    <location>
        <begin position="26"/>
        <end position="259"/>
    </location>
</feature>
<dbReference type="Pfam" id="PF00144">
    <property type="entry name" value="Beta-lactamase"/>
    <property type="match status" value="1"/>
</dbReference>
<dbReference type="Proteomes" id="UP001321481">
    <property type="component" value="Unassembled WGS sequence"/>
</dbReference>
<organism evidence="2 3">
    <name type="scientific">Microbacterium dauci</name>
    <dbReference type="NCBI Taxonomy" id="3048008"/>
    <lineage>
        <taxon>Bacteria</taxon>
        <taxon>Bacillati</taxon>
        <taxon>Actinomycetota</taxon>
        <taxon>Actinomycetes</taxon>
        <taxon>Micrococcales</taxon>
        <taxon>Microbacteriaceae</taxon>
        <taxon>Microbacterium</taxon>
    </lineage>
</organism>
<evidence type="ECO:0000313" key="2">
    <source>
        <dbReference type="EMBL" id="MDJ1114124.1"/>
    </source>
</evidence>